<dbReference type="GO" id="GO:0003824">
    <property type="term" value="F:catalytic activity"/>
    <property type="evidence" value="ECO:0007669"/>
    <property type="project" value="InterPro"/>
</dbReference>
<dbReference type="PROSITE" id="PS51918">
    <property type="entry name" value="RADICAL_SAM"/>
    <property type="match status" value="1"/>
</dbReference>
<dbReference type="Proteomes" id="UP000503540">
    <property type="component" value="Chromosome"/>
</dbReference>
<dbReference type="InterPro" id="IPR007197">
    <property type="entry name" value="rSAM"/>
</dbReference>
<dbReference type="RefSeq" id="WP_167475098.1">
    <property type="nucleotide sequence ID" value="NZ_CP046172.1"/>
</dbReference>
<dbReference type="AlphaFoldDB" id="A0A6G9YGQ0"/>
<dbReference type="SUPFAM" id="SSF102114">
    <property type="entry name" value="Radical SAM enzymes"/>
    <property type="match status" value="1"/>
</dbReference>
<organism evidence="6 7">
    <name type="scientific">Nocardia arthritidis</name>
    <dbReference type="NCBI Taxonomy" id="228602"/>
    <lineage>
        <taxon>Bacteria</taxon>
        <taxon>Bacillati</taxon>
        <taxon>Actinomycetota</taxon>
        <taxon>Actinomycetes</taxon>
        <taxon>Mycobacteriales</taxon>
        <taxon>Nocardiaceae</taxon>
        <taxon>Nocardia</taxon>
    </lineage>
</organism>
<dbReference type="EMBL" id="CP046172">
    <property type="protein sequence ID" value="QIS12409.1"/>
    <property type="molecule type" value="Genomic_DNA"/>
</dbReference>
<evidence type="ECO:0000313" key="7">
    <source>
        <dbReference type="Proteomes" id="UP000503540"/>
    </source>
</evidence>
<evidence type="ECO:0000313" key="6">
    <source>
        <dbReference type="EMBL" id="QIS12409.1"/>
    </source>
</evidence>
<dbReference type="InterPro" id="IPR013785">
    <property type="entry name" value="Aldolase_TIM"/>
</dbReference>
<dbReference type="KEGG" id="nah:F5544_22740"/>
<dbReference type="PANTHER" id="PTHR11228:SF7">
    <property type="entry name" value="PQQA PEPTIDE CYCLASE"/>
    <property type="match status" value="1"/>
</dbReference>
<keyword evidence="1" id="KW-0949">S-adenosyl-L-methionine</keyword>
<evidence type="ECO:0000256" key="4">
    <source>
        <dbReference type="ARBA" id="ARBA00023014"/>
    </source>
</evidence>
<keyword evidence="2" id="KW-0479">Metal-binding</keyword>
<keyword evidence="4" id="KW-0411">Iron-sulfur</keyword>
<evidence type="ECO:0000256" key="1">
    <source>
        <dbReference type="ARBA" id="ARBA00022691"/>
    </source>
</evidence>
<name>A0A6G9YGQ0_9NOCA</name>
<evidence type="ECO:0000259" key="5">
    <source>
        <dbReference type="PROSITE" id="PS51918"/>
    </source>
</evidence>
<gene>
    <name evidence="6" type="ORF">F5544_22740</name>
</gene>
<feature type="domain" description="Radical SAM core" evidence="5">
    <location>
        <begin position="4"/>
        <end position="238"/>
    </location>
</feature>
<keyword evidence="3" id="KW-0408">Iron</keyword>
<accession>A0A6G9YGQ0</accession>
<dbReference type="GO" id="GO:0046872">
    <property type="term" value="F:metal ion binding"/>
    <property type="evidence" value="ECO:0007669"/>
    <property type="project" value="UniProtKB-KW"/>
</dbReference>
<protein>
    <submittedName>
        <fullName evidence="6">Radical SAM protein</fullName>
    </submittedName>
</protein>
<evidence type="ECO:0000256" key="3">
    <source>
        <dbReference type="ARBA" id="ARBA00023004"/>
    </source>
</evidence>
<dbReference type="PANTHER" id="PTHR11228">
    <property type="entry name" value="RADICAL SAM DOMAIN PROTEIN"/>
    <property type="match status" value="1"/>
</dbReference>
<reference evidence="6 7" key="1">
    <citation type="journal article" date="2019" name="ACS Chem. Biol.">
        <title>Identification and Mobilization of a Cryptic Antibiotic Biosynthesis Gene Locus from a Human-Pathogenic Nocardia Isolate.</title>
        <authorList>
            <person name="Herisse M."/>
            <person name="Ishida K."/>
            <person name="Porter J.L."/>
            <person name="Howden B."/>
            <person name="Hertweck C."/>
            <person name="Stinear T.P."/>
            <person name="Pidot S.J."/>
        </authorList>
    </citation>
    <scope>NUCLEOTIDE SEQUENCE [LARGE SCALE GENOMIC DNA]</scope>
    <source>
        <strain evidence="6 7">AUSMDU00012717</strain>
    </source>
</reference>
<evidence type="ECO:0000256" key="2">
    <source>
        <dbReference type="ARBA" id="ARBA00022723"/>
    </source>
</evidence>
<dbReference type="InterPro" id="IPR050377">
    <property type="entry name" value="Radical_SAM_PqqE_MftC-like"/>
</dbReference>
<dbReference type="Pfam" id="PF04055">
    <property type="entry name" value="Radical_SAM"/>
    <property type="match status" value="1"/>
</dbReference>
<dbReference type="CDD" id="cd01335">
    <property type="entry name" value="Radical_SAM"/>
    <property type="match status" value="1"/>
</dbReference>
<dbReference type="GO" id="GO:0051536">
    <property type="term" value="F:iron-sulfur cluster binding"/>
    <property type="evidence" value="ECO:0007669"/>
    <property type="project" value="UniProtKB-KW"/>
</dbReference>
<proteinExistence type="predicted"/>
<dbReference type="Gene3D" id="3.20.20.70">
    <property type="entry name" value="Aldolase class I"/>
    <property type="match status" value="1"/>
</dbReference>
<dbReference type="SFLD" id="SFLDS00029">
    <property type="entry name" value="Radical_SAM"/>
    <property type="match status" value="1"/>
</dbReference>
<dbReference type="SFLD" id="SFLDG01067">
    <property type="entry name" value="SPASM/twitch_domain_containing"/>
    <property type="match status" value="1"/>
</dbReference>
<dbReference type="InterPro" id="IPR058240">
    <property type="entry name" value="rSAM_sf"/>
</dbReference>
<sequence>MIAADGPVGIIWDITYACPLRCMHCYSESGRRPAMHPTRDRLLRMTDAFISLHPTEIAIAGGEPLLVDGLSEVAERFSAAGIAVILYTSGALVDPPKAEQLLRQFRTVAVSLDGATAEVHDRIRGRRPAFERAMAALEFLDRASRRLKTDGASPATIGIEVSIMRSNLAQVEDFCTAIAPRFPELAHLVYTITMPAGLANRAGFVEHELLDDAESRRLTSPEYLERLRDLAPAGLDIRVEDHWRDMIHPDDVAAGRIMPIMHVRPDGGVHAMPIYEGTVGSILEEPPMTLWRRAVDRWTDPFVVRTLAPVRTTRDWAAAARRIDYHFGDAADRARIDRRPVFPAQPHLRTPLR</sequence>
<keyword evidence="7" id="KW-1185">Reference proteome</keyword>